<accession>A0A6J2K0P5</accession>
<protein>
    <submittedName>
        <fullName evidence="2">Uncharacterized protein LOC114246296</fullName>
    </submittedName>
</protein>
<name>A0A6J2K0P5_BOMMA</name>
<gene>
    <name evidence="2" type="primary">LOC114246296</name>
</gene>
<evidence type="ECO:0000313" key="1">
    <source>
        <dbReference type="Proteomes" id="UP000504629"/>
    </source>
</evidence>
<sequence length="124" mass="14304">MRQLSARERARPILVKFHDFSFRNKIWFSKSQLKRTGITVSEFLTKQRHDVFMAARDKFGVTNSWTNEGTVYVLGSDGKRHQVYCRRQLMVIDKHTVETVPVQTAARPNTASVAPKLKRAAARK</sequence>
<proteinExistence type="predicted"/>
<dbReference type="GeneID" id="114246296"/>
<dbReference type="KEGG" id="bman:114246296"/>
<evidence type="ECO:0000313" key="2">
    <source>
        <dbReference type="RefSeq" id="XP_028034567.1"/>
    </source>
</evidence>
<organism evidence="1 2">
    <name type="scientific">Bombyx mandarina</name>
    <name type="common">Wild silk moth</name>
    <name type="synonym">Wild silkworm</name>
    <dbReference type="NCBI Taxonomy" id="7092"/>
    <lineage>
        <taxon>Eukaryota</taxon>
        <taxon>Metazoa</taxon>
        <taxon>Ecdysozoa</taxon>
        <taxon>Arthropoda</taxon>
        <taxon>Hexapoda</taxon>
        <taxon>Insecta</taxon>
        <taxon>Pterygota</taxon>
        <taxon>Neoptera</taxon>
        <taxon>Endopterygota</taxon>
        <taxon>Lepidoptera</taxon>
        <taxon>Glossata</taxon>
        <taxon>Ditrysia</taxon>
        <taxon>Bombycoidea</taxon>
        <taxon>Bombycidae</taxon>
        <taxon>Bombycinae</taxon>
        <taxon>Bombyx</taxon>
    </lineage>
</organism>
<reference evidence="2" key="1">
    <citation type="submission" date="2025-08" db="UniProtKB">
        <authorList>
            <consortium name="RefSeq"/>
        </authorList>
    </citation>
    <scope>IDENTIFICATION</scope>
    <source>
        <tissue evidence="2">Silk gland</tissue>
    </source>
</reference>
<dbReference type="Proteomes" id="UP000504629">
    <property type="component" value="Unplaced"/>
</dbReference>
<dbReference type="AlphaFoldDB" id="A0A6J2K0P5"/>
<keyword evidence="1" id="KW-1185">Reference proteome</keyword>
<dbReference type="RefSeq" id="XP_028034567.1">
    <property type="nucleotide sequence ID" value="XM_028178766.1"/>
</dbReference>
<dbReference type="OrthoDB" id="8121249at2759"/>